<dbReference type="Gene3D" id="1.25.40.10">
    <property type="entry name" value="Tetratricopeptide repeat domain"/>
    <property type="match status" value="1"/>
</dbReference>
<keyword evidence="2" id="KW-0732">Signal</keyword>
<gene>
    <name evidence="3" type="ORF">J4E00_08405</name>
</gene>
<feature type="chain" id="PRO_5046464264" evidence="2">
    <location>
        <begin position="26"/>
        <end position="636"/>
    </location>
</feature>
<feature type="signal peptide" evidence="2">
    <location>
        <begin position="1"/>
        <end position="25"/>
    </location>
</feature>
<dbReference type="Gene3D" id="3.40.50.2300">
    <property type="match status" value="2"/>
</dbReference>
<dbReference type="CDD" id="cd06268">
    <property type="entry name" value="PBP1_ABC_transporter_LIVBP-like"/>
    <property type="match status" value="1"/>
</dbReference>
<evidence type="ECO:0000313" key="3">
    <source>
        <dbReference type="EMBL" id="MBO2009071.1"/>
    </source>
</evidence>
<dbReference type="SUPFAM" id="SSF53822">
    <property type="entry name" value="Periplasmic binding protein-like I"/>
    <property type="match status" value="1"/>
</dbReference>
<sequence length="636" mass="68892">MTLLFTRLSLQWLTAGLLLASSVFAQTPAAPAPTKAPALKAPATKAPAAPTATKTPAGSTAAPASTKAPAATTPTGTKPTPAKAPAAKPRPTAVPPAEASVRYRAGKNQLDQGNYAAALAQLELLAQPTSRFARAADAAYLAAVAAARLKQWPDAEQLLNLLRTEYPTYPNMPDALFLQGQASFEQEDFDTALKTLSLLPPDKLVAERDAMKAAYLPRIKDRNTWLRNLRRYPDDAALARAYADHLIVGGAYTDADRPQLDELIAKFSLDRARYTPRPRPVSVRKTSYNIGVLLPFELSDPSWQTVRKNQFVTDLYAGLRLAQDSLQRAGHPVQLFAYDTGADTLTLKQTLALPELASMDMLIGPIYKSGARLLARYAREHQIICVNPLSQDGDLVLDNPWHYLFAPSAATQGRLAAQFAANSFGLGKPAILLAEDGFDDTSFAAAYKSTYEELGGKISIQRRFNAEVDAEVTAAFAGLDLAGASHIMVASDNRRTGPVALAALRTPPAGVPRPLMLCPSAWLENSRIDLAQLSGNVYFIQSKYFDETAPGFRRFRQLYLQSQHIPPSVYADQGFELLLYFGNALFQYGPAFQQGLAAAPQQPGAIFEGQSYSGGAHDNQVVPIVKLNNLEIQVLR</sequence>
<feature type="region of interest" description="Disordered" evidence="1">
    <location>
        <begin position="30"/>
        <end position="98"/>
    </location>
</feature>
<accession>A0ABS3QCV3</accession>
<feature type="compositionally biased region" description="Low complexity" evidence="1">
    <location>
        <begin position="30"/>
        <end position="97"/>
    </location>
</feature>
<dbReference type="InterPro" id="IPR011990">
    <property type="entry name" value="TPR-like_helical_dom_sf"/>
</dbReference>
<name>A0ABS3QCV3_9BACT</name>
<evidence type="ECO:0000256" key="2">
    <source>
        <dbReference type="SAM" id="SignalP"/>
    </source>
</evidence>
<keyword evidence="4" id="KW-1185">Reference proteome</keyword>
<dbReference type="EMBL" id="JAGETZ010000003">
    <property type="protein sequence ID" value="MBO2009071.1"/>
    <property type="molecule type" value="Genomic_DNA"/>
</dbReference>
<reference evidence="3 4" key="1">
    <citation type="submission" date="2021-03" db="EMBL/GenBank/DDBJ databases">
        <authorList>
            <person name="Kim M.K."/>
        </authorList>
    </citation>
    <scope>NUCLEOTIDE SEQUENCE [LARGE SCALE GENOMIC DNA]</scope>
    <source>
        <strain evidence="3 4">BT442</strain>
    </source>
</reference>
<protein>
    <submittedName>
        <fullName evidence="3">Amino acid ABC transporter substrate-binding protein</fullName>
    </submittedName>
</protein>
<evidence type="ECO:0000256" key="1">
    <source>
        <dbReference type="SAM" id="MobiDB-lite"/>
    </source>
</evidence>
<dbReference type="InterPro" id="IPR028082">
    <property type="entry name" value="Peripla_BP_I"/>
</dbReference>
<dbReference type="Pfam" id="PF13432">
    <property type="entry name" value="TPR_16"/>
    <property type="match status" value="1"/>
</dbReference>
<dbReference type="RefSeq" id="WP_208174694.1">
    <property type="nucleotide sequence ID" value="NZ_JAGETZ010000003.1"/>
</dbReference>
<organism evidence="3 4">
    <name type="scientific">Hymenobacter negativus</name>
    <dbReference type="NCBI Taxonomy" id="2795026"/>
    <lineage>
        <taxon>Bacteria</taxon>
        <taxon>Pseudomonadati</taxon>
        <taxon>Bacteroidota</taxon>
        <taxon>Cytophagia</taxon>
        <taxon>Cytophagales</taxon>
        <taxon>Hymenobacteraceae</taxon>
        <taxon>Hymenobacter</taxon>
    </lineage>
</organism>
<dbReference type="Proteomes" id="UP000664369">
    <property type="component" value="Unassembled WGS sequence"/>
</dbReference>
<dbReference type="SUPFAM" id="SSF48452">
    <property type="entry name" value="TPR-like"/>
    <property type="match status" value="1"/>
</dbReference>
<evidence type="ECO:0000313" key="4">
    <source>
        <dbReference type="Proteomes" id="UP000664369"/>
    </source>
</evidence>
<comment type="caution">
    <text evidence="3">The sequence shown here is derived from an EMBL/GenBank/DDBJ whole genome shotgun (WGS) entry which is preliminary data.</text>
</comment>
<proteinExistence type="predicted"/>